<evidence type="ECO:0000313" key="1">
    <source>
        <dbReference type="EMBL" id="KAB1228449.1"/>
    </source>
</evidence>
<proteinExistence type="predicted"/>
<evidence type="ECO:0000313" key="2">
    <source>
        <dbReference type="Proteomes" id="UP000326384"/>
    </source>
</evidence>
<keyword evidence="2" id="KW-1185">Reference proteome</keyword>
<sequence>MSFANAHQNIQRTIVRYAKTDYLNPALLAILLAARQNNRITAEDTGRESGKKRKLTLNYLPPICTSTGTCADNLCSVDAVETEPLQKDFLVSKCTASNVIKIGLDNNRNLDQVTLTEWHLGVFANEMQAARNKLALDVLTVLAANVGKFPDGTTTVKKAILADPKTGAFSPLGKALIEKVFLDTQMTNQPMVIGGDSVFIAQQMQSAGGVNQDGINRGNSAGTSLNRYFYDSLVNQVFASGENLIAFDPSMFKFVTWNRNAGRFATDDRNFDPQTAFQNKDTFYKGSIVDPITGLLWDLNAKFDDCTDTWKYQFKLEWDMFFMPADSCVKPGVNGIFHFEGCPLVEPTCPAAS</sequence>
<protein>
    <recommendedName>
        <fullName evidence="3">Major capsid protein</fullName>
    </recommendedName>
</protein>
<gene>
    <name evidence="1" type="ORF">F8D52_22500</name>
</gene>
<accession>A0A5N4BJ33</accession>
<dbReference type="RefSeq" id="WP_152291403.1">
    <property type="nucleotide sequence ID" value="NZ_VTPV01000022.1"/>
</dbReference>
<comment type="caution">
    <text evidence="1">The sequence shown here is derived from an EMBL/GenBank/DDBJ whole genome shotgun (WGS) entry which is preliminary data.</text>
</comment>
<name>A0A5N4BJ33_9FLAO</name>
<reference evidence="1 2" key="1">
    <citation type="journal article" date="2019" name="Stand. Genomic Sci.">
        <title>Draft Whole-Genome Sequence of a Novel Chryseobacterium viscerum Strain Isolated from Fresh Water at Dripping Springs, New Mexico.</title>
        <authorList>
            <person name="Kyndt J.A."/>
            <person name="Moore T.C."/>
        </authorList>
    </citation>
    <scope>NUCLEOTIDE SEQUENCE [LARGE SCALE GENOMIC DNA]</scope>
    <source>
        <strain evidence="1 2">DPS</strain>
    </source>
</reference>
<evidence type="ECO:0008006" key="3">
    <source>
        <dbReference type="Google" id="ProtNLM"/>
    </source>
</evidence>
<organism evidence="1 2">
    <name type="scientific">Chryseobacterium viscerum</name>
    <dbReference type="NCBI Taxonomy" id="1037377"/>
    <lineage>
        <taxon>Bacteria</taxon>
        <taxon>Pseudomonadati</taxon>
        <taxon>Bacteroidota</taxon>
        <taxon>Flavobacteriia</taxon>
        <taxon>Flavobacteriales</taxon>
        <taxon>Weeksellaceae</taxon>
        <taxon>Chryseobacterium group</taxon>
        <taxon>Chryseobacterium</taxon>
    </lineage>
</organism>
<dbReference type="Proteomes" id="UP000326384">
    <property type="component" value="Unassembled WGS sequence"/>
</dbReference>
<dbReference type="EMBL" id="VTPV01000022">
    <property type="protein sequence ID" value="KAB1228449.1"/>
    <property type="molecule type" value="Genomic_DNA"/>
</dbReference>